<evidence type="ECO:0000256" key="11">
    <source>
        <dbReference type="ARBA" id="ARBA00023136"/>
    </source>
</evidence>
<comment type="subcellular location">
    <subcellularLocation>
        <location evidence="1">Cell membrane</location>
        <topology evidence="1">Multi-pass membrane protein</topology>
    </subcellularLocation>
</comment>
<keyword evidence="15" id="KW-0969">Cilium</keyword>
<dbReference type="RefSeq" id="WP_164609278.1">
    <property type="nucleotide sequence ID" value="NZ_JAAIKE010000001.1"/>
</dbReference>
<dbReference type="GO" id="GO:1902600">
    <property type="term" value="P:proton transmembrane transport"/>
    <property type="evidence" value="ECO:0007669"/>
    <property type="project" value="UniProtKB-KW"/>
</dbReference>
<dbReference type="Proteomes" id="UP000481421">
    <property type="component" value="Unassembled WGS sequence"/>
</dbReference>
<dbReference type="Pfam" id="PF20560">
    <property type="entry name" value="MotA_N"/>
    <property type="match status" value="1"/>
</dbReference>
<evidence type="ECO:0000256" key="10">
    <source>
        <dbReference type="ARBA" id="ARBA00023065"/>
    </source>
</evidence>
<evidence type="ECO:0000256" key="9">
    <source>
        <dbReference type="ARBA" id="ARBA00022989"/>
    </source>
</evidence>
<name>A0A6B3RIM9_9RHOB</name>
<feature type="transmembrane region" description="Helical" evidence="12">
    <location>
        <begin position="36"/>
        <end position="57"/>
    </location>
</feature>
<dbReference type="Pfam" id="PF01618">
    <property type="entry name" value="MotA_ExbB"/>
    <property type="match status" value="1"/>
</dbReference>
<dbReference type="InterPro" id="IPR046786">
    <property type="entry name" value="MotA_N"/>
</dbReference>
<keyword evidence="7" id="KW-0283">Flagellar rotation</keyword>
<keyword evidence="11 12" id="KW-0472">Membrane</keyword>
<keyword evidence="6 12" id="KW-0812">Transmembrane</keyword>
<evidence type="ECO:0000256" key="6">
    <source>
        <dbReference type="ARBA" id="ARBA00022692"/>
    </source>
</evidence>
<dbReference type="GO" id="GO:0006935">
    <property type="term" value="P:chemotaxis"/>
    <property type="evidence" value="ECO:0007669"/>
    <property type="project" value="UniProtKB-KW"/>
</dbReference>
<dbReference type="InterPro" id="IPR000540">
    <property type="entry name" value="Flag_MotA_CS"/>
</dbReference>
<dbReference type="InterPro" id="IPR002898">
    <property type="entry name" value="MotA_ExbB_proton_chnl"/>
</dbReference>
<feature type="domain" description="Motility protein A N-terminal" evidence="14">
    <location>
        <begin position="6"/>
        <end position="88"/>
    </location>
</feature>
<dbReference type="GO" id="GO:0005886">
    <property type="term" value="C:plasma membrane"/>
    <property type="evidence" value="ECO:0007669"/>
    <property type="project" value="UniProtKB-SubCell"/>
</dbReference>
<keyword evidence="9 12" id="KW-1133">Transmembrane helix</keyword>
<dbReference type="EMBL" id="JAAIKE010000001">
    <property type="protein sequence ID" value="NEX45271.1"/>
    <property type="molecule type" value="Genomic_DNA"/>
</dbReference>
<dbReference type="GO" id="GO:0071978">
    <property type="term" value="P:bacterial-type flagellum-dependent swarming motility"/>
    <property type="evidence" value="ECO:0007669"/>
    <property type="project" value="InterPro"/>
</dbReference>
<protein>
    <submittedName>
        <fullName evidence="15">Flagellar motor protein PomA</fullName>
    </submittedName>
</protein>
<evidence type="ECO:0000313" key="15">
    <source>
        <dbReference type="EMBL" id="NEX45271.1"/>
    </source>
</evidence>
<dbReference type="InterPro" id="IPR047055">
    <property type="entry name" value="MotA-like"/>
</dbReference>
<proteinExistence type="inferred from homology"/>
<keyword evidence="10" id="KW-0406">Ion transport</keyword>
<feature type="transmembrane region" description="Helical" evidence="12">
    <location>
        <begin position="178"/>
        <end position="197"/>
    </location>
</feature>
<feature type="domain" description="MotA/TolQ/ExbB proton channel" evidence="13">
    <location>
        <begin position="99"/>
        <end position="213"/>
    </location>
</feature>
<keyword evidence="4" id="KW-1003">Cell membrane</keyword>
<keyword evidence="16" id="KW-1185">Reference proteome</keyword>
<keyword evidence="5" id="KW-0145">Chemotaxis</keyword>
<evidence type="ECO:0000256" key="1">
    <source>
        <dbReference type="ARBA" id="ARBA00004651"/>
    </source>
</evidence>
<keyword evidence="15" id="KW-0966">Cell projection</keyword>
<evidence type="ECO:0000259" key="13">
    <source>
        <dbReference type="Pfam" id="PF01618"/>
    </source>
</evidence>
<comment type="similarity">
    <text evidence="2">Belongs to the MotA family.</text>
</comment>
<dbReference type="PANTHER" id="PTHR30433">
    <property type="entry name" value="CHEMOTAXIS PROTEIN MOTA"/>
    <property type="match status" value="1"/>
</dbReference>
<keyword evidence="15" id="KW-0282">Flagellum</keyword>
<keyword evidence="3" id="KW-0813">Transport</keyword>
<reference evidence="15 16" key="1">
    <citation type="submission" date="2020-02" db="EMBL/GenBank/DDBJ databases">
        <title>Rhodobacter algicola sp. nov., isolated from microalga culture.</title>
        <authorList>
            <person name="Park C.-Y."/>
        </authorList>
    </citation>
    <scope>NUCLEOTIDE SEQUENCE [LARGE SCALE GENOMIC DNA]</scope>
    <source>
        <strain evidence="15 16">ETT8</strain>
    </source>
</reference>
<evidence type="ECO:0000256" key="4">
    <source>
        <dbReference type="ARBA" id="ARBA00022475"/>
    </source>
</evidence>
<evidence type="ECO:0000256" key="12">
    <source>
        <dbReference type="SAM" id="Phobius"/>
    </source>
</evidence>
<dbReference type="PANTHER" id="PTHR30433:SF2">
    <property type="entry name" value="MOTILITY PROTEIN A"/>
    <property type="match status" value="1"/>
</dbReference>
<sequence length="254" mass="26667">MDIAALIGFIGAIGMIIGAMIFAGGVGPFIDIPSILIVFGGTAFSALSTTSMPAYLASFKAMGQVFKASKLQNDALVKRMIELSAIARKDGMMALEGQAVPDKFFEKGLQMLVDGADEAKIVKLLKQEVKAMKSRHESAQGVVKAWVDIGPAMGMIGTLIGLVLMLGNMSDVKAIGPAMAVALLTTLYGAMVANVIFGPILTKLQSLTSGELEYRALVIEGLRGIARGDSPRIIEDQMIAALEPPAQAKLRAAA</sequence>
<feature type="transmembrane region" description="Helical" evidence="12">
    <location>
        <begin position="145"/>
        <end position="166"/>
    </location>
</feature>
<accession>A0A6B3RIM9</accession>
<evidence type="ECO:0000313" key="16">
    <source>
        <dbReference type="Proteomes" id="UP000481421"/>
    </source>
</evidence>
<feature type="transmembrane region" description="Helical" evidence="12">
    <location>
        <begin position="7"/>
        <end position="30"/>
    </location>
</feature>
<evidence type="ECO:0000256" key="8">
    <source>
        <dbReference type="ARBA" id="ARBA00022781"/>
    </source>
</evidence>
<comment type="caution">
    <text evidence="15">The sequence shown here is derived from an EMBL/GenBank/DDBJ whole genome shotgun (WGS) entry which is preliminary data.</text>
</comment>
<evidence type="ECO:0000256" key="5">
    <source>
        <dbReference type="ARBA" id="ARBA00022500"/>
    </source>
</evidence>
<dbReference type="AlphaFoldDB" id="A0A6B3RIM9"/>
<evidence type="ECO:0000256" key="7">
    <source>
        <dbReference type="ARBA" id="ARBA00022779"/>
    </source>
</evidence>
<organism evidence="15 16">
    <name type="scientific">Pseudotabrizicola algicola</name>
    <dbReference type="NCBI Taxonomy" id="2709381"/>
    <lineage>
        <taxon>Bacteria</taxon>
        <taxon>Pseudomonadati</taxon>
        <taxon>Pseudomonadota</taxon>
        <taxon>Alphaproteobacteria</taxon>
        <taxon>Rhodobacterales</taxon>
        <taxon>Paracoccaceae</taxon>
        <taxon>Pseudotabrizicola</taxon>
    </lineage>
</organism>
<dbReference type="PROSITE" id="PS01307">
    <property type="entry name" value="MOTA"/>
    <property type="match status" value="1"/>
</dbReference>
<evidence type="ECO:0000256" key="3">
    <source>
        <dbReference type="ARBA" id="ARBA00022448"/>
    </source>
</evidence>
<evidence type="ECO:0000256" key="2">
    <source>
        <dbReference type="ARBA" id="ARBA00008038"/>
    </source>
</evidence>
<evidence type="ECO:0000259" key="14">
    <source>
        <dbReference type="Pfam" id="PF20560"/>
    </source>
</evidence>
<gene>
    <name evidence="15" type="ORF">G3572_03570</name>
</gene>
<keyword evidence="8" id="KW-0375">Hydrogen ion transport</keyword>